<keyword evidence="2" id="KW-1185">Reference proteome</keyword>
<dbReference type="Gramene" id="mRNA:HanXRQr2_Chr10g0450061">
    <property type="protein sequence ID" value="CDS:HanXRQr2_Chr10g0450061.1"/>
    <property type="gene ID" value="HanXRQr2_Chr10g0450061"/>
</dbReference>
<reference evidence="1" key="2">
    <citation type="submission" date="2020-06" db="EMBL/GenBank/DDBJ databases">
        <title>Helianthus annuus Genome sequencing and assembly Release 2.</title>
        <authorList>
            <person name="Gouzy J."/>
            <person name="Langlade N."/>
            <person name="Munos S."/>
        </authorList>
    </citation>
    <scope>NUCLEOTIDE SEQUENCE</scope>
    <source>
        <tissue evidence="1">Leaves</tissue>
    </source>
</reference>
<proteinExistence type="predicted"/>
<name>A0A9K3HZH1_HELAN</name>
<dbReference type="EMBL" id="MNCJ02000325">
    <property type="protein sequence ID" value="KAF5787197.1"/>
    <property type="molecule type" value="Genomic_DNA"/>
</dbReference>
<comment type="caution">
    <text evidence="1">The sequence shown here is derived from an EMBL/GenBank/DDBJ whole genome shotgun (WGS) entry which is preliminary data.</text>
</comment>
<evidence type="ECO:0000313" key="2">
    <source>
        <dbReference type="Proteomes" id="UP000215914"/>
    </source>
</evidence>
<dbReference type="Proteomes" id="UP000215914">
    <property type="component" value="Unassembled WGS sequence"/>
</dbReference>
<evidence type="ECO:0000313" key="1">
    <source>
        <dbReference type="EMBL" id="KAF5787197.1"/>
    </source>
</evidence>
<dbReference type="AlphaFoldDB" id="A0A9K3HZH1"/>
<sequence length="126" mass="13783">MIYEVCLFSMNLSGSGGSLLDGTTPMCLRYLNCSRLRRVRKRLSVRVIPMLNVGGQVQPFSGLLLKKVYAESLKSMYASNEVDGDSFTAQSAQGRLSSKSSLELKVLSGATRLFGYDPNTSSWSLS</sequence>
<accession>A0A9K3HZH1</accession>
<organism evidence="1 2">
    <name type="scientific">Helianthus annuus</name>
    <name type="common">Common sunflower</name>
    <dbReference type="NCBI Taxonomy" id="4232"/>
    <lineage>
        <taxon>Eukaryota</taxon>
        <taxon>Viridiplantae</taxon>
        <taxon>Streptophyta</taxon>
        <taxon>Embryophyta</taxon>
        <taxon>Tracheophyta</taxon>
        <taxon>Spermatophyta</taxon>
        <taxon>Magnoliopsida</taxon>
        <taxon>eudicotyledons</taxon>
        <taxon>Gunneridae</taxon>
        <taxon>Pentapetalae</taxon>
        <taxon>asterids</taxon>
        <taxon>campanulids</taxon>
        <taxon>Asterales</taxon>
        <taxon>Asteraceae</taxon>
        <taxon>Asteroideae</taxon>
        <taxon>Heliantheae alliance</taxon>
        <taxon>Heliantheae</taxon>
        <taxon>Helianthus</taxon>
    </lineage>
</organism>
<gene>
    <name evidence="1" type="ORF">HanXRQr2_Chr10g0450061</name>
</gene>
<protein>
    <submittedName>
        <fullName evidence="1">Uncharacterized protein</fullName>
    </submittedName>
</protein>
<reference evidence="1" key="1">
    <citation type="journal article" date="2017" name="Nature">
        <title>The sunflower genome provides insights into oil metabolism, flowering and Asterid evolution.</title>
        <authorList>
            <person name="Badouin H."/>
            <person name="Gouzy J."/>
            <person name="Grassa C.J."/>
            <person name="Murat F."/>
            <person name="Staton S.E."/>
            <person name="Cottret L."/>
            <person name="Lelandais-Briere C."/>
            <person name="Owens G.L."/>
            <person name="Carrere S."/>
            <person name="Mayjonade B."/>
            <person name="Legrand L."/>
            <person name="Gill N."/>
            <person name="Kane N.C."/>
            <person name="Bowers J.E."/>
            <person name="Hubner S."/>
            <person name="Bellec A."/>
            <person name="Berard A."/>
            <person name="Berges H."/>
            <person name="Blanchet N."/>
            <person name="Boniface M.C."/>
            <person name="Brunel D."/>
            <person name="Catrice O."/>
            <person name="Chaidir N."/>
            <person name="Claudel C."/>
            <person name="Donnadieu C."/>
            <person name="Faraut T."/>
            <person name="Fievet G."/>
            <person name="Helmstetter N."/>
            <person name="King M."/>
            <person name="Knapp S.J."/>
            <person name="Lai Z."/>
            <person name="Le Paslier M.C."/>
            <person name="Lippi Y."/>
            <person name="Lorenzon L."/>
            <person name="Mandel J.R."/>
            <person name="Marage G."/>
            <person name="Marchand G."/>
            <person name="Marquand E."/>
            <person name="Bret-Mestries E."/>
            <person name="Morien E."/>
            <person name="Nambeesan S."/>
            <person name="Nguyen T."/>
            <person name="Pegot-Espagnet P."/>
            <person name="Pouilly N."/>
            <person name="Raftis F."/>
            <person name="Sallet E."/>
            <person name="Schiex T."/>
            <person name="Thomas J."/>
            <person name="Vandecasteele C."/>
            <person name="Vares D."/>
            <person name="Vear F."/>
            <person name="Vautrin S."/>
            <person name="Crespi M."/>
            <person name="Mangin B."/>
            <person name="Burke J.M."/>
            <person name="Salse J."/>
            <person name="Munos S."/>
            <person name="Vincourt P."/>
            <person name="Rieseberg L.H."/>
            <person name="Langlade N.B."/>
        </authorList>
    </citation>
    <scope>NUCLEOTIDE SEQUENCE</scope>
    <source>
        <tissue evidence="1">Leaves</tissue>
    </source>
</reference>